<organism evidence="3 4">
    <name type="scientific">Staphylococcus casei</name>
    <dbReference type="NCBI Taxonomy" id="201828"/>
    <lineage>
        <taxon>Bacteria</taxon>
        <taxon>Bacillati</taxon>
        <taxon>Bacillota</taxon>
        <taxon>Bacilli</taxon>
        <taxon>Bacillales</taxon>
        <taxon>Staphylococcaceae</taxon>
        <taxon>Staphylococcus</taxon>
    </lineage>
</organism>
<dbReference type="PROSITE" id="PS51257">
    <property type="entry name" value="PROKAR_LIPOPROTEIN"/>
    <property type="match status" value="1"/>
</dbReference>
<reference evidence="3 4" key="1">
    <citation type="journal article" date="2024" name="ISME J.">
        <title>Staphylococcus epidermidis bacteriocin A37 kills natural competitors with a unique mechanism of action.</title>
        <authorList>
            <person name="Puls J.S."/>
            <person name="Winnerling B."/>
            <person name="Power J.J."/>
            <person name="Kruger A.M."/>
            <person name="Brajtenbach D."/>
            <person name="Johnson M."/>
            <person name="Bilici K."/>
            <person name="Camus L."/>
            <person name="Fliesswasser T."/>
            <person name="Schneider T."/>
            <person name="Sahl H.G."/>
            <person name="Ghosal D."/>
            <person name="Kubitscheck U."/>
            <person name="Heilbronner S."/>
            <person name="Grein F."/>
        </authorList>
    </citation>
    <scope>NUCLEOTIDE SEQUENCE [LARGE SCALE GENOMIC DNA]</scope>
    <source>
        <strain evidence="3 4">SCK7</strain>
    </source>
</reference>
<protein>
    <recommendedName>
        <fullName evidence="5">Lipoprotein</fullName>
    </recommendedName>
</protein>
<feature type="compositionally biased region" description="Polar residues" evidence="1">
    <location>
        <begin position="66"/>
        <end position="77"/>
    </location>
</feature>
<feature type="compositionally biased region" description="Basic and acidic residues" evidence="1">
    <location>
        <begin position="23"/>
        <end position="63"/>
    </location>
</feature>
<keyword evidence="4" id="KW-1185">Reference proteome</keyword>
<accession>A0ABZ2WAY0</accession>
<evidence type="ECO:0000313" key="3">
    <source>
        <dbReference type="EMBL" id="WZG08948.1"/>
    </source>
</evidence>
<feature type="chain" id="PRO_5045467697" description="Lipoprotein" evidence="2">
    <location>
        <begin position="20"/>
        <end position="219"/>
    </location>
</feature>
<proteinExistence type="predicted"/>
<feature type="compositionally biased region" description="Low complexity" evidence="1">
    <location>
        <begin position="78"/>
        <end position="103"/>
    </location>
</feature>
<dbReference type="EMBL" id="CP133006">
    <property type="protein sequence ID" value="WZG08948.1"/>
    <property type="molecule type" value="Genomic_DNA"/>
</dbReference>
<gene>
    <name evidence="3" type="ORF">SHJJP9002_000850</name>
</gene>
<dbReference type="Proteomes" id="UP001468345">
    <property type="component" value="Chromosome"/>
</dbReference>
<evidence type="ECO:0008006" key="5">
    <source>
        <dbReference type="Google" id="ProtNLM"/>
    </source>
</evidence>
<sequence length="219" mass="24072">MKTTLLLTGVLSASLLLGACGNDDSKSDSKDKKSESVEKKKETPKKSESKKDTDKKETEEAKATQEPATNEPNTQESVEQPVTQEEPAPVEQQEATVQQQVEPTEQEKAEANAKVAKENGYTGIPNGDAMFDTPVGHAPVPEKYKDQEVDNSVETEAEVAEAEKETLREKYNGGLSSGEMQTKTAIEQGYYDGDDADEVMEKIEKSEQEIADGKYDQYK</sequence>
<evidence type="ECO:0000256" key="1">
    <source>
        <dbReference type="SAM" id="MobiDB-lite"/>
    </source>
</evidence>
<feature type="compositionally biased region" description="Basic and acidic residues" evidence="1">
    <location>
        <begin position="105"/>
        <end position="117"/>
    </location>
</feature>
<evidence type="ECO:0000256" key="2">
    <source>
        <dbReference type="SAM" id="SignalP"/>
    </source>
</evidence>
<feature type="region of interest" description="Disordered" evidence="1">
    <location>
        <begin position="18"/>
        <end position="150"/>
    </location>
</feature>
<evidence type="ECO:0000313" key="4">
    <source>
        <dbReference type="Proteomes" id="UP001468345"/>
    </source>
</evidence>
<name>A0ABZ2WAY0_9STAP</name>
<keyword evidence="2" id="KW-0732">Signal</keyword>
<feature type="signal peptide" evidence="2">
    <location>
        <begin position="1"/>
        <end position="19"/>
    </location>
</feature>
<dbReference type="RefSeq" id="WP_341636880.1">
    <property type="nucleotide sequence ID" value="NZ_CP133006.1"/>
</dbReference>